<feature type="transmembrane region" description="Helical" evidence="6">
    <location>
        <begin position="118"/>
        <end position="136"/>
    </location>
</feature>
<evidence type="ECO:0000313" key="9">
    <source>
        <dbReference type="Proteomes" id="UP001166286"/>
    </source>
</evidence>
<keyword evidence="9" id="KW-1185">Reference proteome</keyword>
<dbReference type="Proteomes" id="UP001166286">
    <property type="component" value="Unassembled WGS sequence"/>
</dbReference>
<dbReference type="GO" id="GO:0005886">
    <property type="term" value="C:plasma membrane"/>
    <property type="evidence" value="ECO:0007669"/>
    <property type="project" value="TreeGrafter"/>
</dbReference>
<sequence length="586" mass="63823">MPTNNQQLDEQDVQSIRRFVESIWSSETREPSSSQHLSSQSERINYEESDFNTQRSSKDGDDVEEEEKDNGRRYPGWQRTVPIMFAFYIALIIVALSKTFIDTMTPILIKTFKTLDDVGLYSSIETLTASASLLFFGKINELYSSKWVLLSTLLLFLLGETTCSRALSASTFVAGRAMTGLGFAGVFATIMIIIVDVFPLHRQPSIVGSLAAVFTVGTILGPLFGGIITSRLSFRWCFYITILIGVAIAPIIYFSLQYPKNEAQGSEKQNLQQKSSFKRRFLEIDPLGNLTFGPAVACLLLALSWGGFLYPWNSWRIIVLLICFVVLTIAFVATQVYLPTTAMVPGYLLRNRNIYSGVIYSACIAGAMTAAAFYIPMWFQIVRGFSAEKSGIHTLPMVIATTISAGVTGACVEKLGYYTPFMFFGALLEAVAAGLLTTISTDTPYSTFAGFQILFGIGAGISLQQPLVAIQTVLPRVDIPKGLALALLGQTLGCSIFVCVAQAVLTNSLDHGLAAIHGLSPQLQEIAKMGPAAFGSEVPKNLLPAVLKAYNGAIAATFWVAIALSVVAFLSSIGMEWRSIKKKKSS</sequence>
<dbReference type="Pfam" id="PF07690">
    <property type="entry name" value="MFS_1"/>
    <property type="match status" value="1"/>
</dbReference>
<feature type="region of interest" description="Disordered" evidence="5">
    <location>
        <begin position="25"/>
        <end position="72"/>
    </location>
</feature>
<keyword evidence="2 6" id="KW-0812">Transmembrane</keyword>
<evidence type="ECO:0000259" key="7">
    <source>
        <dbReference type="PROSITE" id="PS50850"/>
    </source>
</evidence>
<comment type="caution">
    <text evidence="8">The sequence shown here is derived from an EMBL/GenBank/DDBJ whole genome shotgun (WGS) entry which is preliminary data.</text>
</comment>
<keyword evidence="4 6" id="KW-0472">Membrane</keyword>
<dbReference type="PANTHER" id="PTHR23501:SF201">
    <property type="entry name" value="MFS AFLATOXIN EFFLUX PUMP"/>
    <property type="match status" value="1"/>
</dbReference>
<comment type="subcellular location">
    <subcellularLocation>
        <location evidence="1">Membrane</location>
        <topology evidence="1">Multi-pass membrane protein</topology>
    </subcellularLocation>
</comment>
<dbReference type="PROSITE" id="PS50850">
    <property type="entry name" value="MFS"/>
    <property type="match status" value="1"/>
</dbReference>
<dbReference type="PRINTS" id="PR01036">
    <property type="entry name" value="TCRTETB"/>
</dbReference>
<proteinExistence type="predicted"/>
<feature type="transmembrane region" description="Helical" evidence="6">
    <location>
        <begin position="80"/>
        <end position="97"/>
    </location>
</feature>
<feature type="transmembrane region" description="Helical" evidence="6">
    <location>
        <begin position="549"/>
        <end position="574"/>
    </location>
</feature>
<dbReference type="SUPFAM" id="SSF103473">
    <property type="entry name" value="MFS general substrate transporter"/>
    <property type="match status" value="2"/>
</dbReference>
<gene>
    <name evidence="8" type="ORF">JMJ35_007749</name>
</gene>
<feature type="compositionally biased region" description="Low complexity" evidence="5">
    <location>
        <begin position="32"/>
        <end position="41"/>
    </location>
</feature>
<feature type="transmembrane region" description="Helical" evidence="6">
    <location>
        <begin position="445"/>
        <end position="463"/>
    </location>
</feature>
<dbReference type="EMBL" id="JAFEKC020000018">
    <property type="protein sequence ID" value="KAK0509355.1"/>
    <property type="molecule type" value="Genomic_DNA"/>
</dbReference>
<feature type="transmembrane region" description="Helical" evidence="6">
    <location>
        <begin position="206"/>
        <end position="224"/>
    </location>
</feature>
<feature type="transmembrane region" description="Helical" evidence="6">
    <location>
        <begin position="290"/>
        <end position="310"/>
    </location>
</feature>
<feature type="transmembrane region" description="Helical" evidence="6">
    <location>
        <begin position="421"/>
        <end position="439"/>
    </location>
</feature>
<evidence type="ECO:0000256" key="1">
    <source>
        <dbReference type="ARBA" id="ARBA00004141"/>
    </source>
</evidence>
<protein>
    <recommendedName>
        <fullName evidence="7">Major facilitator superfamily (MFS) profile domain-containing protein</fullName>
    </recommendedName>
</protein>
<name>A0AA39V724_9LECA</name>
<feature type="transmembrane region" description="Helical" evidence="6">
    <location>
        <begin position="483"/>
        <end position="505"/>
    </location>
</feature>
<evidence type="ECO:0000256" key="2">
    <source>
        <dbReference type="ARBA" id="ARBA00022692"/>
    </source>
</evidence>
<dbReference type="FunFam" id="1.20.1250.20:FF:000196">
    <property type="entry name" value="MFS toxin efflux pump (AflT)"/>
    <property type="match status" value="1"/>
</dbReference>
<dbReference type="PANTHER" id="PTHR23501">
    <property type="entry name" value="MAJOR FACILITATOR SUPERFAMILY"/>
    <property type="match status" value="1"/>
</dbReference>
<evidence type="ECO:0000256" key="4">
    <source>
        <dbReference type="ARBA" id="ARBA00023136"/>
    </source>
</evidence>
<dbReference type="AlphaFoldDB" id="A0AA39V724"/>
<evidence type="ECO:0000256" key="5">
    <source>
        <dbReference type="SAM" id="MobiDB-lite"/>
    </source>
</evidence>
<dbReference type="InterPro" id="IPR036259">
    <property type="entry name" value="MFS_trans_sf"/>
</dbReference>
<dbReference type="InterPro" id="IPR020846">
    <property type="entry name" value="MFS_dom"/>
</dbReference>
<keyword evidence="3 6" id="KW-1133">Transmembrane helix</keyword>
<reference evidence="8" key="1">
    <citation type="submission" date="2023-03" db="EMBL/GenBank/DDBJ databases">
        <title>Complete genome of Cladonia borealis.</title>
        <authorList>
            <person name="Park H."/>
        </authorList>
    </citation>
    <scope>NUCLEOTIDE SEQUENCE</scope>
    <source>
        <strain evidence="8">ANT050790</strain>
    </source>
</reference>
<evidence type="ECO:0000256" key="3">
    <source>
        <dbReference type="ARBA" id="ARBA00022989"/>
    </source>
</evidence>
<accession>A0AA39V724</accession>
<feature type="transmembrane region" description="Helical" evidence="6">
    <location>
        <begin position="358"/>
        <end position="379"/>
    </location>
</feature>
<feature type="transmembrane region" description="Helical" evidence="6">
    <location>
        <begin position="317"/>
        <end position="338"/>
    </location>
</feature>
<feature type="transmembrane region" description="Helical" evidence="6">
    <location>
        <begin position="180"/>
        <end position="200"/>
    </location>
</feature>
<feature type="transmembrane region" description="Helical" evidence="6">
    <location>
        <begin position="148"/>
        <end position="168"/>
    </location>
</feature>
<evidence type="ECO:0000313" key="8">
    <source>
        <dbReference type="EMBL" id="KAK0509355.1"/>
    </source>
</evidence>
<dbReference type="Gene3D" id="1.20.1250.20">
    <property type="entry name" value="MFS general substrate transporter like domains"/>
    <property type="match status" value="2"/>
</dbReference>
<dbReference type="InterPro" id="IPR011701">
    <property type="entry name" value="MFS"/>
</dbReference>
<feature type="transmembrane region" description="Helical" evidence="6">
    <location>
        <begin position="236"/>
        <end position="256"/>
    </location>
</feature>
<evidence type="ECO:0000256" key="6">
    <source>
        <dbReference type="SAM" id="Phobius"/>
    </source>
</evidence>
<dbReference type="GO" id="GO:0022857">
    <property type="term" value="F:transmembrane transporter activity"/>
    <property type="evidence" value="ECO:0007669"/>
    <property type="project" value="InterPro"/>
</dbReference>
<feature type="domain" description="Major facilitator superfamily (MFS) profile" evidence="7">
    <location>
        <begin position="83"/>
        <end position="580"/>
    </location>
</feature>
<organism evidence="8 9">
    <name type="scientific">Cladonia borealis</name>
    <dbReference type="NCBI Taxonomy" id="184061"/>
    <lineage>
        <taxon>Eukaryota</taxon>
        <taxon>Fungi</taxon>
        <taxon>Dikarya</taxon>
        <taxon>Ascomycota</taxon>
        <taxon>Pezizomycotina</taxon>
        <taxon>Lecanoromycetes</taxon>
        <taxon>OSLEUM clade</taxon>
        <taxon>Lecanoromycetidae</taxon>
        <taxon>Lecanorales</taxon>
        <taxon>Lecanorineae</taxon>
        <taxon>Cladoniaceae</taxon>
        <taxon>Cladonia</taxon>
    </lineage>
</organism>